<reference evidence="1" key="1">
    <citation type="submission" date="2018-05" db="EMBL/GenBank/DDBJ databases">
        <authorList>
            <person name="Lanie J.A."/>
            <person name="Ng W.-L."/>
            <person name="Kazmierczak K.M."/>
            <person name="Andrzejewski T.M."/>
            <person name="Davidsen T.M."/>
            <person name="Wayne K.J."/>
            <person name="Tettelin H."/>
            <person name="Glass J.I."/>
            <person name="Rusch D."/>
            <person name="Podicherti R."/>
            <person name="Tsui H.-C.T."/>
            <person name="Winkler M.E."/>
        </authorList>
    </citation>
    <scope>NUCLEOTIDE SEQUENCE</scope>
</reference>
<name>A0A381YJW2_9ZZZZ</name>
<proteinExistence type="predicted"/>
<feature type="non-terminal residue" evidence="1">
    <location>
        <position position="1"/>
    </location>
</feature>
<gene>
    <name evidence="1" type="ORF">METZ01_LOCUS129766</name>
</gene>
<dbReference type="EMBL" id="UINC01018332">
    <property type="protein sequence ID" value="SVA76912.1"/>
    <property type="molecule type" value="Genomic_DNA"/>
</dbReference>
<accession>A0A381YJW2</accession>
<organism evidence="1">
    <name type="scientific">marine metagenome</name>
    <dbReference type="NCBI Taxonomy" id="408172"/>
    <lineage>
        <taxon>unclassified sequences</taxon>
        <taxon>metagenomes</taxon>
        <taxon>ecological metagenomes</taxon>
    </lineage>
</organism>
<protein>
    <submittedName>
        <fullName evidence="1">Uncharacterized protein</fullName>
    </submittedName>
</protein>
<dbReference type="AlphaFoldDB" id="A0A381YJW2"/>
<sequence>LKLISGFLLLIINSNFGHGYS</sequence>
<evidence type="ECO:0000313" key="1">
    <source>
        <dbReference type="EMBL" id="SVA76912.1"/>
    </source>
</evidence>